<evidence type="ECO:0000313" key="9">
    <source>
        <dbReference type="Proteomes" id="UP000011715"/>
    </source>
</evidence>
<dbReference type="OrthoDB" id="5876363at2759"/>
<evidence type="ECO:0000259" key="6">
    <source>
        <dbReference type="PROSITE" id="PS50016"/>
    </source>
</evidence>
<reference evidence="8" key="4">
    <citation type="journal article" date="2015" name="G3 (Bethesda)">
        <title>Genome sequences of three phytopathogenic species of the Magnaporthaceae family of fungi.</title>
        <authorList>
            <person name="Okagaki L.H."/>
            <person name="Nunes C.C."/>
            <person name="Sailsbery J."/>
            <person name="Clay B."/>
            <person name="Brown D."/>
            <person name="John T."/>
            <person name="Oh Y."/>
            <person name="Young N."/>
            <person name="Fitzgerald M."/>
            <person name="Haas B.J."/>
            <person name="Zeng Q."/>
            <person name="Young S."/>
            <person name="Adiconis X."/>
            <person name="Fan L."/>
            <person name="Levin J.Z."/>
            <person name="Mitchell T.K."/>
            <person name="Okubara P.A."/>
            <person name="Farman M.L."/>
            <person name="Kohn L.M."/>
            <person name="Birren B."/>
            <person name="Ma L.-J."/>
            <person name="Dean R.A."/>
        </authorList>
    </citation>
    <scope>NUCLEOTIDE SEQUENCE</scope>
    <source>
        <strain evidence="8">ATCC 64411 / 73-15</strain>
    </source>
</reference>
<feature type="compositionally biased region" description="Pro residues" evidence="5">
    <location>
        <begin position="338"/>
        <end position="347"/>
    </location>
</feature>
<gene>
    <name evidence="7" type="ORF">MAPG_02580</name>
</gene>
<evidence type="ECO:0000313" key="7">
    <source>
        <dbReference type="EMBL" id="KLU83523.1"/>
    </source>
</evidence>
<feature type="compositionally biased region" description="Low complexity" evidence="5">
    <location>
        <begin position="548"/>
        <end position="578"/>
    </location>
</feature>
<feature type="compositionally biased region" description="Pro residues" evidence="5">
    <location>
        <begin position="696"/>
        <end position="709"/>
    </location>
</feature>
<feature type="region of interest" description="Disordered" evidence="5">
    <location>
        <begin position="1"/>
        <end position="237"/>
    </location>
</feature>
<protein>
    <recommendedName>
        <fullName evidence="6">PHD-type domain-containing protein</fullName>
    </recommendedName>
</protein>
<dbReference type="EMBL" id="ADBL01000636">
    <property type="status" value="NOT_ANNOTATED_CDS"/>
    <property type="molecule type" value="Genomic_DNA"/>
</dbReference>
<dbReference type="InterPro" id="IPR013083">
    <property type="entry name" value="Znf_RING/FYVE/PHD"/>
</dbReference>
<keyword evidence="3" id="KW-0862">Zinc</keyword>
<dbReference type="GO" id="GO:0008270">
    <property type="term" value="F:zinc ion binding"/>
    <property type="evidence" value="ECO:0007669"/>
    <property type="project" value="UniProtKB-KW"/>
</dbReference>
<dbReference type="PANTHER" id="PTHR47636:SF1">
    <property type="entry name" value="TRANSCRIPTIONAL REGULATORY PROTEIN RCO1"/>
    <property type="match status" value="1"/>
</dbReference>
<evidence type="ECO:0000256" key="1">
    <source>
        <dbReference type="ARBA" id="ARBA00022723"/>
    </source>
</evidence>
<dbReference type="PROSITE" id="PS01359">
    <property type="entry name" value="ZF_PHD_1"/>
    <property type="match status" value="1"/>
</dbReference>
<feature type="domain" description="PHD-type" evidence="6">
    <location>
        <begin position="774"/>
        <end position="822"/>
    </location>
</feature>
<name>A0A0C4DRR6_MAGP6</name>
<dbReference type="eggNOG" id="KOG4299">
    <property type="taxonomic scope" value="Eukaryota"/>
</dbReference>
<feature type="compositionally biased region" description="Basic residues" evidence="5">
    <location>
        <begin position="1032"/>
        <end position="1043"/>
    </location>
</feature>
<dbReference type="GO" id="GO:0006357">
    <property type="term" value="P:regulation of transcription by RNA polymerase II"/>
    <property type="evidence" value="ECO:0007669"/>
    <property type="project" value="TreeGrafter"/>
</dbReference>
<dbReference type="VEuPathDB" id="FungiDB:MAPG_02580"/>
<feature type="compositionally biased region" description="Low complexity" evidence="5">
    <location>
        <begin position="38"/>
        <end position="49"/>
    </location>
</feature>
<evidence type="ECO:0000313" key="8">
    <source>
        <dbReference type="EnsemblFungi" id="MAPG_02580T0"/>
    </source>
</evidence>
<dbReference type="SUPFAM" id="SSF57903">
    <property type="entry name" value="FYVE/PHD zinc finger"/>
    <property type="match status" value="2"/>
</dbReference>
<feature type="compositionally biased region" description="Polar residues" evidence="5">
    <location>
        <begin position="658"/>
        <end position="667"/>
    </location>
</feature>
<feature type="compositionally biased region" description="Low complexity" evidence="5">
    <location>
        <begin position="434"/>
        <end position="446"/>
    </location>
</feature>
<feature type="compositionally biased region" description="Basic and acidic residues" evidence="5">
    <location>
        <begin position="492"/>
        <end position="502"/>
    </location>
</feature>
<evidence type="ECO:0000256" key="5">
    <source>
        <dbReference type="SAM" id="MobiDB-lite"/>
    </source>
</evidence>
<feature type="region of interest" description="Disordered" evidence="5">
    <location>
        <begin position="1032"/>
        <end position="1075"/>
    </location>
</feature>
<feature type="compositionally biased region" description="Basic and acidic residues" evidence="5">
    <location>
        <begin position="15"/>
        <end position="34"/>
    </location>
</feature>
<evidence type="ECO:0000256" key="4">
    <source>
        <dbReference type="PROSITE-ProRule" id="PRU00146"/>
    </source>
</evidence>
<reference evidence="7" key="1">
    <citation type="submission" date="2010-05" db="EMBL/GenBank/DDBJ databases">
        <title>The Genome Sequence of Magnaporthe poae strain ATCC 64411.</title>
        <authorList>
            <consortium name="The Broad Institute Genome Sequencing Platform"/>
            <consortium name="Broad Institute Genome Sequencing Center for Infectious Disease"/>
            <person name="Ma L.-J."/>
            <person name="Dead R."/>
            <person name="Young S."/>
            <person name="Zeng Q."/>
            <person name="Koehrsen M."/>
            <person name="Alvarado L."/>
            <person name="Berlin A."/>
            <person name="Chapman S.B."/>
            <person name="Chen Z."/>
            <person name="Freedman E."/>
            <person name="Gellesch M."/>
            <person name="Goldberg J."/>
            <person name="Griggs A."/>
            <person name="Gujja S."/>
            <person name="Heilman E.R."/>
            <person name="Heiman D."/>
            <person name="Hepburn T."/>
            <person name="Howarth C."/>
            <person name="Jen D."/>
            <person name="Larson L."/>
            <person name="Mehta T."/>
            <person name="Neiman D."/>
            <person name="Pearson M."/>
            <person name="Roberts A."/>
            <person name="Saif S."/>
            <person name="Shea T."/>
            <person name="Shenoy N."/>
            <person name="Sisk P."/>
            <person name="Stolte C."/>
            <person name="Sykes S."/>
            <person name="Walk T."/>
            <person name="White J."/>
            <person name="Yandava C."/>
            <person name="Haas B."/>
            <person name="Nusbaum C."/>
            <person name="Birren B."/>
        </authorList>
    </citation>
    <scope>NUCLEOTIDE SEQUENCE</scope>
    <source>
        <strain evidence="7">ATCC 64411</strain>
    </source>
</reference>
<keyword evidence="1" id="KW-0479">Metal-binding</keyword>
<keyword evidence="2 4" id="KW-0863">Zinc-finger</keyword>
<dbReference type="EnsemblFungi" id="MAPG_02580T0">
    <property type="protein sequence ID" value="MAPG_02580T0"/>
    <property type="gene ID" value="MAPG_02580"/>
</dbReference>
<dbReference type="InterPro" id="IPR001965">
    <property type="entry name" value="Znf_PHD"/>
</dbReference>
<dbReference type="Gene3D" id="3.30.40.10">
    <property type="entry name" value="Zinc/RING finger domain, C3HC4 (zinc finger)"/>
    <property type="match status" value="1"/>
</dbReference>
<dbReference type="EMBL" id="GL876967">
    <property type="protein sequence ID" value="KLU83523.1"/>
    <property type="molecule type" value="Genomic_DNA"/>
</dbReference>
<feature type="compositionally biased region" description="Acidic residues" evidence="5">
    <location>
        <begin position="447"/>
        <end position="456"/>
    </location>
</feature>
<feature type="region of interest" description="Disordered" evidence="5">
    <location>
        <begin position="363"/>
        <end position="768"/>
    </location>
</feature>
<organism evidence="8 9">
    <name type="scientific">Magnaporthiopsis poae (strain ATCC 64411 / 73-15)</name>
    <name type="common">Kentucky bluegrass fungus</name>
    <name type="synonym">Magnaporthe poae</name>
    <dbReference type="NCBI Taxonomy" id="644358"/>
    <lineage>
        <taxon>Eukaryota</taxon>
        <taxon>Fungi</taxon>
        <taxon>Dikarya</taxon>
        <taxon>Ascomycota</taxon>
        <taxon>Pezizomycotina</taxon>
        <taxon>Sordariomycetes</taxon>
        <taxon>Sordariomycetidae</taxon>
        <taxon>Magnaporthales</taxon>
        <taxon>Magnaporthaceae</taxon>
        <taxon>Magnaporthiopsis</taxon>
    </lineage>
</organism>
<dbReference type="InterPro" id="IPR019787">
    <property type="entry name" value="Znf_PHD-finger"/>
</dbReference>
<dbReference type="Gene3D" id="2.30.30.1150">
    <property type="match status" value="1"/>
</dbReference>
<proteinExistence type="predicted"/>
<reference evidence="8" key="5">
    <citation type="submission" date="2015-06" db="UniProtKB">
        <authorList>
            <consortium name="EnsemblFungi"/>
        </authorList>
    </citation>
    <scope>IDENTIFICATION</scope>
    <source>
        <strain evidence="8">ATCC 64411</strain>
    </source>
</reference>
<dbReference type="PROSITE" id="PS50016">
    <property type="entry name" value="ZF_PHD_2"/>
    <property type="match status" value="1"/>
</dbReference>
<evidence type="ECO:0000256" key="3">
    <source>
        <dbReference type="ARBA" id="ARBA00022833"/>
    </source>
</evidence>
<reference evidence="7" key="3">
    <citation type="submission" date="2011-03" db="EMBL/GenBank/DDBJ databases">
        <title>Annotation of Magnaporthe poae ATCC 64411.</title>
        <authorList>
            <person name="Ma L.-J."/>
            <person name="Dead R."/>
            <person name="Young S.K."/>
            <person name="Zeng Q."/>
            <person name="Gargeya S."/>
            <person name="Fitzgerald M."/>
            <person name="Haas B."/>
            <person name="Abouelleil A."/>
            <person name="Alvarado L."/>
            <person name="Arachchi H.M."/>
            <person name="Berlin A."/>
            <person name="Brown A."/>
            <person name="Chapman S.B."/>
            <person name="Chen Z."/>
            <person name="Dunbar C."/>
            <person name="Freedman E."/>
            <person name="Gearin G."/>
            <person name="Gellesch M."/>
            <person name="Goldberg J."/>
            <person name="Griggs A."/>
            <person name="Gujja S."/>
            <person name="Heiman D."/>
            <person name="Howarth C."/>
            <person name="Larson L."/>
            <person name="Lui A."/>
            <person name="MacDonald P.J.P."/>
            <person name="Mehta T."/>
            <person name="Montmayeur A."/>
            <person name="Murphy C."/>
            <person name="Neiman D."/>
            <person name="Pearson M."/>
            <person name="Priest M."/>
            <person name="Roberts A."/>
            <person name="Saif S."/>
            <person name="Shea T."/>
            <person name="Shenoy N."/>
            <person name="Sisk P."/>
            <person name="Stolte C."/>
            <person name="Sykes S."/>
            <person name="Yandava C."/>
            <person name="Wortman J."/>
            <person name="Nusbaum C."/>
            <person name="Birren B."/>
        </authorList>
    </citation>
    <scope>NUCLEOTIDE SEQUENCE</scope>
    <source>
        <strain evidence="7">ATCC 64411</strain>
    </source>
</reference>
<sequence>MAPLGALPKSAAARKSQEQPVRRIILKTKEDLDQKVPAQAQAASASASHAAEDITTPARDIALVSDEAADSGQEPTMTAAEEDASEVAVVSAKSRQTALTPHLTRRSLPSAPAKSDNGEEPKATSTRVKITRKSMPARHSSGGAQHQQQQQEEEEQLPRQVATTPTRTKSSARKSKVIPNSASSNSSDSSPISTRNRTASISGSSAAGYGIAQADGDDGNNFGDDVPASATAEAAPAHAMDATAESKEVADRVGEVVKVAVEQALSHFRYPTAWALRSLYDDSVAMPHVMELFDQVFNQKASEDMLAEFCLMVKQKKREGKKDNKACYALVPPSTNSRPPPHQPKPAPYGDMIKLDLAKIAPRLATPPPPEAPSAASPEPSVPDPDAHKTKRQKIVGRGAQQKTPTKTRSSAAPGSGANGTKTPGSRRGKRVGSIDSTSSLSSAPSDLEEVEEEVFGSDAPAPSSPTPMPEEQQQGTGGGAPANHDQQTQVQKDRWELHDSNPADTPDQPEVRMPAVATKATAAKTTALKNREPPATAPRRGTRNNRDAASNGNGANNDNNNNNGVAATAADSSKVSSPQPPQSAPPKFASKRGALDEDDPKVKLRRDARKVTNGITILESFSRGGDSASIESAKEPSPTPAPTLAPDASGSLVADVSTPTPSSGQQLRRPRAAHQLRATRSARKRSHEEADDDTPPPLSTSFPPPVVPTPSSTVNSRAGTPGPRPAKKARTGLRVKNSPMKKRTGPSAGLPRASGERSSPAPAGAPNSLDDNDDYCASCSGNGELVCCETCSRSFHFKCVDPPLQAPNLPEEWFCNVCLSERNPASMLHRSGSFQYLITDLNMKNSSAFRLPADVRDYFVDVRAGPDGEYEDVPPAAPKIKRRGGYEEAPDFFRVRDGDGNAVVCHYCDSPSAANRAIIPCNTCSLFWHLDCLDPPLAVPPVLRTWRCPAHVDDLLAVMPATLAPAHKRRRVKGASAIRPAYSRGLKNNGYIEIEDDDYDDAQASNMLVSADQRLPARGLVLDFVDSVRSSSKHRDRKRGRKAIAPERGSSPTVEGVFCDHAHPAPASGRHFDPRPIEHVQAAHSLSSLANAAVGPSDSVGLLIDAMLAGADDNVISLMSRTNPIHLEQGHGLTTLDKVGLKAMLARLTQLTGRVEQLIGAPDSVPSSPPTLIADRANLDEPSFIVTADSPAAVPQLTEGTEKSTPEVEELPVVTPVTEPEPTSPVKQDLGCDDVDMADSMATGPDDTETITPVKAMTTPRVAAFANKPDVPSTMAGGGILSSFGDSMLTPSTSPAEDNARIIKDGGSTSKPDVDGMGIGINNCP</sequence>
<feature type="compositionally biased region" description="Low complexity" evidence="5">
    <location>
        <begin position="219"/>
        <end position="237"/>
    </location>
</feature>
<dbReference type="InterPro" id="IPR052819">
    <property type="entry name" value="Chromatin_regulatory_protein"/>
</dbReference>
<dbReference type="Pfam" id="PF00628">
    <property type="entry name" value="PHD"/>
    <property type="match status" value="2"/>
</dbReference>
<dbReference type="CDD" id="cd15535">
    <property type="entry name" value="PHD1_Rco1"/>
    <property type="match status" value="1"/>
</dbReference>
<reference evidence="9" key="2">
    <citation type="submission" date="2010-05" db="EMBL/GenBank/DDBJ databases">
        <title>The genome sequence of Magnaporthe poae strain ATCC 64411.</title>
        <authorList>
            <person name="Ma L.-J."/>
            <person name="Dead R."/>
            <person name="Young S."/>
            <person name="Zeng Q."/>
            <person name="Koehrsen M."/>
            <person name="Alvarado L."/>
            <person name="Berlin A."/>
            <person name="Chapman S.B."/>
            <person name="Chen Z."/>
            <person name="Freedman E."/>
            <person name="Gellesch M."/>
            <person name="Goldberg J."/>
            <person name="Griggs A."/>
            <person name="Gujja S."/>
            <person name="Heilman E.R."/>
            <person name="Heiman D."/>
            <person name="Hepburn T."/>
            <person name="Howarth C."/>
            <person name="Jen D."/>
            <person name="Larson L."/>
            <person name="Mehta T."/>
            <person name="Neiman D."/>
            <person name="Pearson M."/>
            <person name="Roberts A."/>
            <person name="Saif S."/>
            <person name="Shea T."/>
            <person name="Shenoy N."/>
            <person name="Sisk P."/>
            <person name="Stolte C."/>
            <person name="Sykes S."/>
            <person name="Walk T."/>
            <person name="White J."/>
            <person name="Yandava C."/>
            <person name="Haas B."/>
            <person name="Nusbaum C."/>
            <person name="Birren B."/>
        </authorList>
    </citation>
    <scope>NUCLEOTIDE SEQUENCE [LARGE SCALE GENOMIC DNA]</scope>
    <source>
        <strain evidence="9">ATCC 64411 / 73-15</strain>
    </source>
</reference>
<feature type="compositionally biased region" description="Low complexity" evidence="5">
    <location>
        <begin position="518"/>
        <end position="528"/>
    </location>
</feature>
<feature type="compositionally biased region" description="Polar residues" evidence="5">
    <location>
        <begin position="401"/>
        <end position="424"/>
    </location>
</feature>
<dbReference type="CDD" id="cd15534">
    <property type="entry name" value="PHD2_PHF12_Rco1"/>
    <property type="match status" value="1"/>
</dbReference>
<dbReference type="InterPro" id="IPR011011">
    <property type="entry name" value="Znf_FYVE_PHD"/>
</dbReference>
<evidence type="ECO:0000256" key="2">
    <source>
        <dbReference type="ARBA" id="ARBA00022771"/>
    </source>
</evidence>
<feature type="compositionally biased region" description="Basic residues" evidence="5">
    <location>
        <begin position="726"/>
        <end position="745"/>
    </location>
</feature>
<feature type="region of interest" description="Disordered" evidence="5">
    <location>
        <begin position="322"/>
        <end position="350"/>
    </location>
</feature>
<dbReference type="GO" id="GO:0032221">
    <property type="term" value="C:Rpd3S complex"/>
    <property type="evidence" value="ECO:0007669"/>
    <property type="project" value="TreeGrafter"/>
</dbReference>
<dbReference type="Proteomes" id="UP000011715">
    <property type="component" value="Unassembled WGS sequence"/>
</dbReference>
<dbReference type="OMA" id="KCPLHIP"/>
<dbReference type="InterPro" id="IPR019786">
    <property type="entry name" value="Zinc_finger_PHD-type_CS"/>
</dbReference>
<keyword evidence="9" id="KW-1185">Reference proteome</keyword>
<feature type="compositionally biased region" description="Low complexity" evidence="5">
    <location>
        <begin position="178"/>
        <end position="212"/>
    </location>
</feature>
<dbReference type="PANTHER" id="PTHR47636">
    <property type="entry name" value="TRANSCRIPTIONAL REGULATORY PROTEIN RCO1"/>
    <property type="match status" value="1"/>
</dbReference>
<feature type="region of interest" description="Disordered" evidence="5">
    <location>
        <begin position="1287"/>
        <end position="1326"/>
    </location>
</feature>
<dbReference type="EMBL" id="ADBL01000635">
    <property type="status" value="NOT_ANNOTATED_CDS"/>
    <property type="molecule type" value="Genomic_DNA"/>
</dbReference>
<accession>A0A0C4DRR6</accession>
<dbReference type="STRING" id="644358.A0A0C4DRR6"/>
<dbReference type="SMART" id="SM00249">
    <property type="entry name" value="PHD"/>
    <property type="match status" value="2"/>
</dbReference>